<dbReference type="Pfam" id="PF19282">
    <property type="entry name" value="Exportin-T"/>
    <property type="match status" value="1"/>
</dbReference>
<evidence type="ECO:0000313" key="14">
    <source>
        <dbReference type="Proteomes" id="UP000192247"/>
    </source>
</evidence>
<dbReference type="EMBL" id="MNPL01004822">
    <property type="protein sequence ID" value="OQR76443.1"/>
    <property type="molecule type" value="Genomic_DNA"/>
</dbReference>
<dbReference type="STRING" id="418985.A0A1V9XSM8"/>
<reference evidence="13 14" key="1">
    <citation type="journal article" date="2017" name="Gigascience">
        <title>Draft genome of the honey bee ectoparasitic mite, Tropilaelaps mercedesae, is shaped by the parasitic life history.</title>
        <authorList>
            <person name="Dong X."/>
            <person name="Armstrong S.D."/>
            <person name="Xia D."/>
            <person name="Makepeace B.L."/>
            <person name="Darby A.C."/>
            <person name="Kadowaki T."/>
        </authorList>
    </citation>
    <scope>NUCLEOTIDE SEQUENCE [LARGE SCALE GENOMIC DNA]</scope>
    <source>
        <strain evidence="13">Wuxi-XJTLU</strain>
    </source>
</reference>
<comment type="subcellular location">
    <subcellularLocation>
        <location evidence="1 10">Cytoplasm</location>
    </subcellularLocation>
    <subcellularLocation>
        <location evidence="10">Nucleus</location>
    </subcellularLocation>
    <text evidence="10">Shuttles between the nucleus and the cytoplasm.</text>
</comment>
<evidence type="ECO:0000259" key="11">
    <source>
        <dbReference type="Pfam" id="PF08389"/>
    </source>
</evidence>
<dbReference type="InterPro" id="IPR040017">
    <property type="entry name" value="XPOT"/>
</dbReference>
<organism evidence="13 14">
    <name type="scientific">Tropilaelaps mercedesae</name>
    <dbReference type="NCBI Taxonomy" id="418985"/>
    <lineage>
        <taxon>Eukaryota</taxon>
        <taxon>Metazoa</taxon>
        <taxon>Ecdysozoa</taxon>
        <taxon>Arthropoda</taxon>
        <taxon>Chelicerata</taxon>
        <taxon>Arachnida</taxon>
        <taxon>Acari</taxon>
        <taxon>Parasitiformes</taxon>
        <taxon>Mesostigmata</taxon>
        <taxon>Gamasina</taxon>
        <taxon>Dermanyssoidea</taxon>
        <taxon>Laelapidae</taxon>
        <taxon>Tropilaelaps</taxon>
    </lineage>
</organism>
<evidence type="ECO:0000256" key="4">
    <source>
        <dbReference type="ARBA" id="ARBA00022490"/>
    </source>
</evidence>
<keyword evidence="7 10" id="KW-0539">Nucleus</keyword>
<dbReference type="InterPro" id="IPR013598">
    <property type="entry name" value="Exportin-1/Importin-b-like"/>
</dbReference>
<keyword evidence="5 10" id="KW-0820">tRNA-binding</keyword>
<comment type="caution">
    <text evidence="13">The sequence shown here is derived from an EMBL/GenBank/DDBJ whole genome shotgun (WGS) entry which is preliminary data.</text>
</comment>
<accession>A0A1V9XSM8</accession>
<comment type="similarity">
    <text evidence="10">Belongs to the exportin family.</text>
</comment>
<keyword evidence="14" id="KW-1185">Reference proteome</keyword>
<feature type="domain" description="Exportin-T C-terminal" evidence="12">
    <location>
        <begin position="336"/>
        <end position="985"/>
    </location>
</feature>
<dbReference type="GO" id="GO:0016363">
    <property type="term" value="C:nuclear matrix"/>
    <property type="evidence" value="ECO:0007669"/>
    <property type="project" value="TreeGrafter"/>
</dbReference>
<evidence type="ECO:0000256" key="3">
    <source>
        <dbReference type="ARBA" id="ARBA00022448"/>
    </source>
</evidence>
<sequence length="993" mass="112580">MTNAMEELVRGFLAVGDSESHQRVLEYVEEMKRSVDGWQHCATVLPTRLDELSRFVCLSVIEHYVKTLYASAGEQEQHVLRTMVTQYMASVGEADRPKDPVFVANKFAQIVTLIVLIDFPTRWQTFFSDLMAITMKPAWDMYLRILTAINQDIAERDLPRTPKEAARGTLIKDSMRETCIPQIVDTWYNILVTPGCEPSVYAQCLQTLAMYVSWIDLGLVFNDRMMPLLLSLLSRESEIREAAVECFTEVVHKGMDPAAKIQLIHSLLVALQPTLDAVSPATSDEEIDFVIKLSKMLNFMMTHTLVSCQRVSPRRNSDMDSEQLAIMQSGCDLIEQRLFPVVAKLFAHPDDDVSGALSEGIREYLQFIKQRPYGAVQRDIIRRILFVTVTKYKFEPDYDFQSAGEDEADFIEFRRTLKVLFDNIAQLDKELVLSVVQELLRTTLASWKTLPFQDVEVAIAFLYLLGEAVPQQSNDVIALMIVNLVSSEVSSHPHAAVRLQFFETCARFERLFTAEMLPPVVGAFLDYRGLRATNANVRSRCSYLFSKMIKSNKSKLEGYVEQILLNLQEFLRLPEFNQAMDPNKLSADDQLYLYEATAVLIITGRFPTAKKEQLLRQILSPLMQSFEMYRSQMALQPPQSPLRRQMASHMCHAIALTSRTSKAFTSIQTMRACACVDIYTKAISVFGEVLVMADPADDAAVASVHTALRQFLHRMVVCLHSTELVPFMSRTLGAMLGVQNAHRPIPQPCLNLLERTRPLQETIPLICQLLVKFKRDNLPPMQGSVPLMRDLFLPTVQLIFKCLEVAIEPGDQVSLKDRQTLQRAYFGLIQAMVLADILTAVISPQETLQLEQVFNTIIQGAVDFPDPVAQKTCFSILRKMVESWGKGSENVAFVRFMFDAILPACFQAPLKESFDLTDAQTALVLSESAHCIQSIFKCRGEELLLFLSNDLLLKLTLDAAQIQNFGNHMQQDIKIFRAYFRSLFEHLRKRGGL</sequence>
<dbReference type="InterPro" id="IPR011989">
    <property type="entry name" value="ARM-like"/>
</dbReference>
<evidence type="ECO:0000256" key="10">
    <source>
        <dbReference type="RuleBase" id="RU366037"/>
    </source>
</evidence>
<dbReference type="Gene3D" id="1.25.10.10">
    <property type="entry name" value="Leucine-rich Repeat Variant"/>
    <property type="match status" value="1"/>
</dbReference>
<protein>
    <recommendedName>
        <fullName evidence="2 10">Exportin-T</fullName>
    </recommendedName>
    <alternativeName>
        <fullName evidence="8 10">Exportin(tRNA)</fullName>
    </alternativeName>
    <alternativeName>
        <fullName evidence="9 10">tRNA exportin</fullName>
    </alternativeName>
</protein>
<name>A0A1V9XSM8_9ACAR</name>
<dbReference type="InParanoid" id="A0A1V9XSM8"/>
<dbReference type="PANTHER" id="PTHR15952:SF11">
    <property type="entry name" value="EXPORTIN-T"/>
    <property type="match status" value="1"/>
</dbReference>
<evidence type="ECO:0000256" key="1">
    <source>
        <dbReference type="ARBA" id="ARBA00004496"/>
    </source>
</evidence>
<evidence type="ECO:0000259" key="12">
    <source>
        <dbReference type="Pfam" id="PF19282"/>
    </source>
</evidence>
<evidence type="ECO:0000256" key="6">
    <source>
        <dbReference type="ARBA" id="ARBA00022884"/>
    </source>
</evidence>
<dbReference type="InterPro" id="IPR045546">
    <property type="entry name" value="Exportin-T_C"/>
</dbReference>
<keyword evidence="6 10" id="KW-0694">RNA-binding</keyword>
<dbReference type="GO" id="GO:0000049">
    <property type="term" value="F:tRNA binding"/>
    <property type="evidence" value="ECO:0007669"/>
    <property type="project" value="UniProtKB-UniRule"/>
</dbReference>
<dbReference type="GO" id="GO:0031267">
    <property type="term" value="F:small GTPase binding"/>
    <property type="evidence" value="ECO:0007669"/>
    <property type="project" value="InterPro"/>
</dbReference>
<keyword evidence="4 10" id="KW-0963">Cytoplasm</keyword>
<gene>
    <name evidence="13" type="ORF">BIW11_00589</name>
</gene>
<dbReference type="GO" id="GO:0071528">
    <property type="term" value="P:tRNA re-export from nucleus"/>
    <property type="evidence" value="ECO:0007669"/>
    <property type="project" value="UniProtKB-UniRule"/>
</dbReference>
<keyword evidence="3 10" id="KW-0813">Transport</keyword>
<evidence type="ECO:0000313" key="13">
    <source>
        <dbReference type="EMBL" id="OQR76443.1"/>
    </source>
</evidence>
<comment type="function">
    <text evidence="10">tRNA nucleus export receptor which facilitates tRNA translocation across the nuclear pore complex.</text>
</comment>
<evidence type="ECO:0000256" key="9">
    <source>
        <dbReference type="ARBA" id="ARBA00032199"/>
    </source>
</evidence>
<dbReference type="InterPro" id="IPR016024">
    <property type="entry name" value="ARM-type_fold"/>
</dbReference>
<feature type="domain" description="Exportin-1/Importin-beta-like" evidence="11">
    <location>
        <begin position="101"/>
        <end position="247"/>
    </location>
</feature>
<evidence type="ECO:0000256" key="5">
    <source>
        <dbReference type="ARBA" id="ARBA00022555"/>
    </source>
</evidence>
<dbReference type="PANTHER" id="PTHR15952">
    <property type="entry name" value="EXPORTIN-T/LOS1"/>
    <property type="match status" value="1"/>
</dbReference>
<dbReference type="GO" id="GO:0005737">
    <property type="term" value="C:cytoplasm"/>
    <property type="evidence" value="ECO:0007669"/>
    <property type="project" value="UniProtKB-SubCell"/>
</dbReference>
<dbReference type="Proteomes" id="UP000192247">
    <property type="component" value="Unassembled WGS sequence"/>
</dbReference>
<proteinExistence type="inferred from homology"/>
<dbReference type="OrthoDB" id="26399at2759"/>
<dbReference type="SUPFAM" id="SSF48371">
    <property type="entry name" value="ARM repeat"/>
    <property type="match status" value="1"/>
</dbReference>
<evidence type="ECO:0000256" key="8">
    <source>
        <dbReference type="ARBA" id="ARBA00029784"/>
    </source>
</evidence>
<evidence type="ECO:0000256" key="2">
    <source>
        <dbReference type="ARBA" id="ARBA00018928"/>
    </source>
</evidence>
<dbReference type="AlphaFoldDB" id="A0A1V9XSM8"/>
<dbReference type="GO" id="GO:0005643">
    <property type="term" value="C:nuclear pore"/>
    <property type="evidence" value="ECO:0007669"/>
    <property type="project" value="TreeGrafter"/>
</dbReference>
<evidence type="ECO:0000256" key="7">
    <source>
        <dbReference type="ARBA" id="ARBA00023242"/>
    </source>
</evidence>
<dbReference type="Pfam" id="PF08389">
    <property type="entry name" value="Xpo1"/>
    <property type="match status" value="1"/>
</dbReference>